<dbReference type="SUPFAM" id="SSF55874">
    <property type="entry name" value="ATPase domain of HSP90 chaperone/DNA topoisomerase II/histidine kinase"/>
    <property type="match status" value="1"/>
</dbReference>
<comment type="subcellular location">
    <subcellularLocation>
        <location evidence="2">Membrane</location>
        <topology evidence="2">Multi-pass membrane protein</topology>
    </subcellularLocation>
</comment>
<dbReference type="SMART" id="SM00387">
    <property type="entry name" value="HATPase_c"/>
    <property type="match status" value="1"/>
</dbReference>
<dbReference type="GO" id="GO:0000155">
    <property type="term" value="F:phosphorelay sensor kinase activity"/>
    <property type="evidence" value="ECO:0007669"/>
    <property type="project" value="InterPro"/>
</dbReference>
<name>A0A1V2V283_9GAMM</name>
<feature type="domain" description="Histidine kinase" evidence="12">
    <location>
        <begin position="235"/>
        <end position="449"/>
    </location>
</feature>
<dbReference type="Proteomes" id="UP000189376">
    <property type="component" value="Unassembled WGS sequence"/>
</dbReference>
<proteinExistence type="predicted"/>
<dbReference type="PANTHER" id="PTHR45436:SF15">
    <property type="entry name" value="SENSOR HISTIDINE KINASE CUSS"/>
    <property type="match status" value="1"/>
</dbReference>
<keyword evidence="15" id="KW-1185">Reference proteome</keyword>
<dbReference type="InterPro" id="IPR003660">
    <property type="entry name" value="HAMP_dom"/>
</dbReference>
<dbReference type="InterPro" id="IPR004358">
    <property type="entry name" value="Sig_transdc_His_kin-like_C"/>
</dbReference>
<dbReference type="SMART" id="SM00388">
    <property type="entry name" value="HisKA"/>
    <property type="match status" value="1"/>
</dbReference>
<comment type="caution">
    <text evidence="14">The sequence shown here is derived from an EMBL/GenBank/DDBJ whole genome shotgun (WGS) entry which is preliminary data.</text>
</comment>
<gene>
    <name evidence="14" type="ORF">AC058_00945</name>
</gene>
<evidence type="ECO:0000256" key="9">
    <source>
        <dbReference type="ARBA" id="ARBA00023012"/>
    </source>
</evidence>
<evidence type="ECO:0000256" key="3">
    <source>
        <dbReference type="ARBA" id="ARBA00012438"/>
    </source>
</evidence>
<keyword evidence="6 11" id="KW-0812">Transmembrane</keyword>
<keyword evidence="10 11" id="KW-0472">Membrane</keyword>
<sequence length="453" mass="50416">MDGVKKSLNNSIQLKLSFTLSVSILLVALVAGICSFVFAFDEAHELQDDILRQVAQLIDQKQLSSSLAPITHLKGSDAEAQVIVQHLKANQTTLNNDTGTTLPISPTLPDGLHTQDVGDKTFRVLVKTLVNGDRILVAQPSSLRNEIAYDSAFRTVMPFLIFIPVLLFLVSHLVRSMFRPIATLSNEIDQRAEQDLRPIESTHLPTEVRPFVVAINSLFLRVERSMETQRRFVADSAHELRSPLTALSLQAERLADADMSDTARERLNVLQKGIKRGRSLLEQLLTLAKVQTNVESPKAWVSVQGIYRRVLEDLMPLAEEKQIDIGIEGVLDAQVWLNELELMTVVKNLVDNAIRYTPSEGRIDLSVHQENRQVILQIQDNGPGIPTSERERVLDPFYRILGGEQVGSGLGLSIVNTLATRWGAKIDFSFTDKETQSGLQVKVYIPVQISTCS</sequence>
<keyword evidence="7 14" id="KW-0418">Kinase</keyword>
<dbReference type="SUPFAM" id="SSF47384">
    <property type="entry name" value="Homodimeric domain of signal transducing histidine kinase"/>
    <property type="match status" value="1"/>
</dbReference>
<accession>A0A1V2V283</accession>
<organism evidence="14 15">
    <name type="scientific">Acinetobacter genomosp. 33YU</name>
    <dbReference type="NCBI Taxonomy" id="1675530"/>
    <lineage>
        <taxon>Bacteria</taxon>
        <taxon>Pseudomonadati</taxon>
        <taxon>Pseudomonadota</taxon>
        <taxon>Gammaproteobacteria</taxon>
        <taxon>Moraxellales</taxon>
        <taxon>Moraxellaceae</taxon>
        <taxon>Acinetobacter</taxon>
    </lineage>
</organism>
<evidence type="ECO:0000259" key="13">
    <source>
        <dbReference type="PROSITE" id="PS50885"/>
    </source>
</evidence>
<dbReference type="InterPro" id="IPR036097">
    <property type="entry name" value="HisK_dim/P_sf"/>
</dbReference>
<dbReference type="PRINTS" id="PR00344">
    <property type="entry name" value="BCTRLSENSOR"/>
</dbReference>
<dbReference type="PROSITE" id="PS50109">
    <property type="entry name" value="HIS_KIN"/>
    <property type="match status" value="1"/>
</dbReference>
<evidence type="ECO:0000256" key="8">
    <source>
        <dbReference type="ARBA" id="ARBA00022989"/>
    </source>
</evidence>
<keyword evidence="8 11" id="KW-1133">Transmembrane helix</keyword>
<feature type="domain" description="HAMP" evidence="13">
    <location>
        <begin position="175"/>
        <end position="227"/>
    </location>
</feature>
<keyword evidence="9" id="KW-0902">Two-component regulatory system</keyword>
<evidence type="ECO:0000256" key="1">
    <source>
        <dbReference type="ARBA" id="ARBA00000085"/>
    </source>
</evidence>
<evidence type="ECO:0000313" key="14">
    <source>
        <dbReference type="EMBL" id="ONN56256.1"/>
    </source>
</evidence>
<evidence type="ECO:0000256" key="10">
    <source>
        <dbReference type="ARBA" id="ARBA00023136"/>
    </source>
</evidence>
<evidence type="ECO:0000313" key="15">
    <source>
        <dbReference type="Proteomes" id="UP000189376"/>
    </source>
</evidence>
<protein>
    <recommendedName>
        <fullName evidence="3">histidine kinase</fullName>
        <ecNumber evidence="3">2.7.13.3</ecNumber>
    </recommendedName>
</protein>
<dbReference type="EMBL" id="LFZS01000001">
    <property type="protein sequence ID" value="ONN56256.1"/>
    <property type="molecule type" value="Genomic_DNA"/>
</dbReference>
<evidence type="ECO:0000256" key="6">
    <source>
        <dbReference type="ARBA" id="ARBA00022692"/>
    </source>
</evidence>
<dbReference type="InterPro" id="IPR036890">
    <property type="entry name" value="HATPase_C_sf"/>
</dbReference>
<evidence type="ECO:0000256" key="4">
    <source>
        <dbReference type="ARBA" id="ARBA00022553"/>
    </source>
</evidence>
<dbReference type="InterPro" id="IPR003594">
    <property type="entry name" value="HATPase_dom"/>
</dbReference>
<dbReference type="Gene3D" id="1.10.287.130">
    <property type="match status" value="1"/>
</dbReference>
<dbReference type="CDD" id="cd00082">
    <property type="entry name" value="HisKA"/>
    <property type="match status" value="1"/>
</dbReference>
<feature type="transmembrane region" description="Helical" evidence="11">
    <location>
        <begin position="152"/>
        <end position="174"/>
    </location>
</feature>
<dbReference type="InterPro" id="IPR050428">
    <property type="entry name" value="TCS_sensor_his_kinase"/>
</dbReference>
<evidence type="ECO:0000256" key="5">
    <source>
        <dbReference type="ARBA" id="ARBA00022679"/>
    </source>
</evidence>
<dbReference type="EC" id="2.7.13.3" evidence="3"/>
<dbReference type="Pfam" id="PF02518">
    <property type="entry name" value="HATPase_c"/>
    <property type="match status" value="1"/>
</dbReference>
<evidence type="ECO:0000256" key="11">
    <source>
        <dbReference type="SAM" id="Phobius"/>
    </source>
</evidence>
<dbReference type="PANTHER" id="PTHR45436">
    <property type="entry name" value="SENSOR HISTIDINE KINASE YKOH"/>
    <property type="match status" value="1"/>
</dbReference>
<dbReference type="GO" id="GO:0005886">
    <property type="term" value="C:plasma membrane"/>
    <property type="evidence" value="ECO:0007669"/>
    <property type="project" value="TreeGrafter"/>
</dbReference>
<evidence type="ECO:0000256" key="7">
    <source>
        <dbReference type="ARBA" id="ARBA00022777"/>
    </source>
</evidence>
<evidence type="ECO:0000256" key="2">
    <source>
        <dbReference type="ARBA" id="ARBA00004141"/>
    </source>
</evidence>
<dbReference type="InterPro" id="IPR005467">
    <property type="entry name" value="His_kinase_dom"/>
</dbReference>
<keyword evidence="5" id="KW-0808">Transferase</keyword>
<dbReference type="Pfam" id="PF00512">
    <property type="entry name" value="HisKA"/>
    <property type="match status" value="1"/>
</dbReference>
<dbReference type="PROSITE" id="PS50885">
    <property type="entry name" value="HAMP"/>
    <property type="match status" value="1"/>
</dbReference>
<dbReference type="CDD" id="cd00075">
    <property type="entry name" value="HATPase"/>
    <property type="match status" value="1"/>
</dbReference>
<dbReference type="AlphaFoldDB" id="A0A1V2V283"/>
<dbReference type="InterPro" id="IPR003661">
    <property type="entry name" value="HisK_dim/P_dom"/>
</dbReference>
<evidence type="ECO:0000259" key="12">
    <source>
        <dbReference type="PROSITE" id="PS50109"/>
    </source>
</evidence>
<reference evidence="14 15" key="1">
    <citation type="submission" date="2015-07" db="EMBL/GenBank/DDBJ databases">
        <title>Acinetobacter yuneri, a novel member of Acinetobacter calcoaceticus-Acinetobacter baumannii complex isolated from clinical specimen.</title>
        <authorList>
            <person name="Yu Y."/>
        </authorList>
    </citation>
    <scope>NUCLEOTIDE SEQUENCE [LARGE SCALE GENOMIC DNA]</scope>
    <source>
        <strain evidence="14 15">A362</strain>
    </source>
</reference>
<dbReference type="Gene3D" id="3.30.565.10">
    <property type="entry name" value="Histidine kinase-like ATPase, C-terminal domain"/>
    <property type="match status" value="1"/>
</dbReference>
<feature type="transmembrane region" description="Helical" evidence="11">
    <location>
        <begin position="20"/>
        <end position="40"/>
    </location>
</feature>
<keyword evidence="4" id="KW-0597">Phosphoprotein</keyword>
<comment type="catalytic activity">
    <reaction evidence="1">
        <text>ATP + protein L-histidine = ADP + protein N-phospho-L-histidine.</text>
        <dbReference type="EC" id="2.7.13.3"/>
    </reaction>
</comment>
<dbReference type="RefSeq" id="WP_077168244.1">
    <property type="nucleotide sequence ID" value="NZ_LFZS01000001.1"/>
</dbReference>